<dbReference type="EMBL" id="JMQN01000050">
    <property type="protein sequence ID" value="KEA62364.1"/>
    <property type="molecule type" value="Genomic_DNA"/>
</dbReference>
<name>A0A081FV09_9GAMM</name>
<gene>
    <name evidence="1" type="ORF">ADIMK_3504</name>
</gene>
<organism evidence="1 2">
    <name type="scientific">Marinobacterium lacunae</name>
    <dbReference type="NCBI Taxonomy" id="1232683"/>
    <lineage>
        <taxon>Bacteria</taxon>
        <taxon>Pseudomonadati</taxon>
        <taxon>Pseudomonadota</taxon>
        <taxon>Gammaproteobacteria</taxon>
        <taxon>Oceanospirillales</taxon>
        <taxon>Oceanospirillaceae</taxon>
        <taxon>Marinobacterium</taxon>
    </lineage>
</organism>
<dbReference type="PATRIC" id="fig|1232683.4.peg.3448"/>
<proteinExistence type="predicted"/>
<comment type="caution">
    <text evidence="1">The sequence shown here is derived from an EMBL/GenBank/DDBJ whole genome shotgun (WGS) entry which is preliminary data.</text>
</comment>
<dbReference type="RefSeq" id="WP_036190907.1">
    <property type="nucleotide sequence ID" value="NZ_JMQN01000050.1"/>
</dbReference>
<dbReference type="eggNOG" id="ENOG50338YG">
    <property type="taxonomic scope" value="Bacteria"/>
</dbReference>
<accession>A0A081FV09</accession>
<evidence type="ECO:0000313" key="2">
    <source>
        <dbReference type="Proteomes" id="UP000028252"/>
    </source>
</evidence>
<dbReference type="AlphaFoldDB" id="A0A081FV09"/>
<sequence>MKSYLFTTENGRGGVMLCDIDTLEEAVPYLRNRFDKVVRVEQGLELWTIENGFGEFHPRPVEQALAEEAEKGGGFG</sequence>
<protein>
    <submittedName>
        <fullName evidence="1">Uncharacterized protein</fullName>
    </submittedName>
</protein>
<reference evidence="1 2" key="1">
    <citation type="submission" date="2014-04" db="EMBL/GenBank/DDBJ databases">
        <title>Marinobacterium kochiensis sp. nov., isolated from sediment sample collected from Kochi backwaters in Kerala, India.</title>
        <authorList>
            <person name="Singh A."/>
            <person name="Pinnaka A.K."/>
        </authorList>
    </citation>
    <scope>NUCLEOTIDE SEQUENCE [LARGE SCALE GENOMIC DNA]</scope>
    <source>
        <strain evidence="1 2">AK27</strain>
    </source>
</reference>
<dbReference type="Proteomes" id="UP000028252">
    <property type="component" value="Unassembled WGS sequence"/>
</dbReference>
<keyword evidence="2" id="KW-1185">Reference proteome</keyword>
<dbReference type="OrthoDB" id="6089460at2"/>
<dbReference type="STRING" id="1232683.ADIMK_3504"/>
<evidence type="ECO:0000313" key="1">
    <source>
        <dbReference type="EMBL" id="KEA62364.1"/>
    </source>
</evidence>